<evidence type="ECO:0000313" key="3">
    <source>
        <dbReference type="Proteomes" id="UP000321393"/>
    </source>
</evidence>
<evidence type="ECO:0000313" key="2">
    <source>
        <dbReference type="EMBL" id="TYK24857.1"/>
    </source>
</evidence>
<proteinExistence type="predicted"/>
<accession>A0A5D3DMK6</accession>
<sequence length="196" mass="22923">MPRHNGRIVSQPNHYLNLIETQVFIPDDNVEYPLFYKHAMNNVEKDQLAKAMDLEMKSMYFNSMHEVHFSKDKCSKTPQKVEDMRCIPHASTVGNLIYAMLYTRPAICYTVGVVSRYQSNPRLDQWTMVKIILKGSRKFMLGSMFTLNKEVVVWCSIKQGCIVDFIMEVEYVLLMNQQKKQFGLEGSCMIWKLFQT</sequence>
<dbReference type="Proteomes" id="UP000321947">
    <property type="component" value="Unassembled WGS sequence"/>
</dbReference>
<name>A0A5D3DMK6_CUCMM</name>
<protein>
    <submittedName>
        <fullName evidence="2">Gag/pol protein</fullName>
    </submittedName>
</protein>
<dbReference type="AlphaFoldDB" id="A0A5D3DMK6"/>
<dbReference type="Proteomes" id="UP000321393">
    <property type="component" value="Unassembled WGS sequence"/>
</dbReference>
<dbReference type="EMBL" id="SSTE01005892">
    <property type="protein sequence ID" value="KAA0059907.1"/>
    <property type="molecule type" value="Genomic_DNA"/>
</dbReference>
<evidence type="ECO:0000313" key="1">
    <source>
        <dbReference type="EMBL" id="KAA0059907.1"/>
    </source>
</evidence>
<dbReference type="OrthoDB" id="418757at2759"/>
<organism evidence="2 4">
    <name type="scientific">Cucumis melo var. makuwa</name>
    <name type="common">Oriental melon</name>
    <dbReference type="NCBI Taxonomy" id="1194695"/>
    <lineage>
        <taxon>Eukaryota</taxon>
        <taxon>Viridiplantae</taxon>
        <taxon>Streptophyta</taxon>
        <taxon>Embryophyta</taxon>
        <taxon>Tracheophyta</taxon>
        <taxon>Spermatophyta</taxon>
        <taxon>Magnoliopsida</taxon>
        <taxon>eudicotyledons</taxon>
        <taxon>Gunneridae</taxon>
        <taxon>Pentapetalae</taxon>
        <taxon>rosids</taxon>
        <taxon>fabids</taxon>
        <taxon>Cucurbitales</taxon>
        <taxon>Cucurbitaceae</taxon>
        <taxon>Benincaseae</taxon>
        <taxon>Cucumis</taxon>
    </lineage>
</organism>
<gene>
    <name evidence="2" type="ORF">E5676_scaffold184G001240</name>
    <name evidence="1" type="ORF">E6C27_scaffold108G002080</name>
</gene>
<reference evidence="3 4" key="1">
    <citation type="submission" date="2019-08" db="EMBL/GenBank/DDBJ databases">
        <title>Draft genome sequences of two oriental melons (Cucumis melo L. var makuwa).</title>
        <authorList>
            <person name="Kwon S.-Y."/>
        </authorList>
    </citation>
    <scope>NUCLEOTIDE SEQUENCE [LARGE SCALE GENOMIC DNA]</scope>
    <source>
        <strain evidence="4">cv. Chang Bougi</strain>
        <strain evidence="3">cv. SW 3</strain>
        <tissue evidence="2">Leaf</tissue>
    </source>
</reference>
<comment type="caution">
    <text evidence="2">The sequence shown here is derived from an EMBL/GenBank/DDBJ whole genome shotgun (WGS) entry which is preliminary data.</text>
</comment>
<evidence type="ECO:0000313" key="4">
    <source>
        <dbReference type="Proteomes" id="UP000321947"/>
    </source>
</evidence>
<dbReference type="EMBL" id="SSTD01003836">
    <property type="protein sequence ID" value="TYK24857.1"/>
    <property type="molecule type" value="Genomic_DNA"/>
</dbReference>